<proteinExistence type="inferred from homology"/>
<dbReference type="AlphaFoldDB" id="A0A848KC13"/>
<evidence type="ECO:0000259" key="2">
    <source>
        <dbReference type="Pfam" id="PF03795"/>
    </source>
</evidence>
<comment type="similarity">
    <text evidence="1">Belongs to the YciI family.</text>
</comment>
<sequence length="118" mass="13207">MRFMIVHKTDNYYDKTNPPPPEFMAKMDGLLTEMNNAGVLLAGEGLRHPKHGVKVVYKDGGRTVTDGPYAEAKEVIAGFVMLDVRSMDEALEWSHRFGACFDEIEVEVRPVTEASDFA</sequence>
<reference evidence="3 4" key="2">
    <citation type="submission" date="2020-06" db="EMBL/GenBank/DDBJ databases">
        <title>Antribacter stalactiti gen. nov., sp. nov., a new member of the family Nacardiaceae isolated from a cave.</title>
        <authorList>
            <person name="Kim I.S."/>
        </authorList>
    </citation>
    <scope>NUCLEOTIDE SEQUENCE [LARGE SCALE GENOMIC DNA]</scope>
    <source>
        <strain evidence="3 4">YC2-7</strain>
    </source>
</reference>
<reference evidence="3 4" key="1">
    <citation type="submission" date="2019-05" db="EMBL/GenBank/DDBJ databases">
        <authorList>
            <person name="Lee S.D."/>
        </authorList>
    </citation>
    <scope>NUCLEOTIDE SEQUENCE [LARGE SCALE GENOMIC DNA]</scope>
    <source>
        <strain evidence="3 4">YC2-7</strain>
    </source>
</reference>
<dbReference type="EMBL" id="VCQU01000001">
    <property type="protein sequence ID" value="NMN93607.1"/>
    <property type="molecule type" value="Genomic_DNA"/>
</dbReference>
<feature type="domain" description="YCII-related" evidence="2">
    <location>
        <begin position="1"/>
        <end position="111"/>
    </location>
</feature>
<dbReference type="PANTHER" id="PTHR35174">
    <property type="entry name" value="BLL7171 PROTEIN-RELATED"/>
    <property type="match status" value="1"/>
</dbReference>
<dbReference type="RefSeq" id="WP_169584310.1">
    <property type="nucleotide sequence ID" value="NZ_VCQU01000001.1"/>
</dbReference>
<evidence type="ECO:0000313" key="3">
    <source>
        <dbReference type="EMBL" id="NMN93607.1"/>
    </source>
</evidence>
<gene>
    <name evidence="3" type="ORF">FGL95_00970</name>
</gene>
<dbReference type="Pfam" id="PF03795">
    <property type="entry name" value="YCII"/>
    <property type="match status" value="1"/>
</dbReference>
<dbReference type="InterPro" id="IPR005545">
    <property type="entry name" value="YCII"/>
</dbReference>
<keyword evidence="4" id="KW-1185">Reference proteome</keyword>
<dbReference type="InterPro" id="IPR011008">
    <property type="entry name" value="Dimeric_a/b-barrel"/>
</dbReference>
<dbReference type="Gene3D" id="3.30.70.1060">
    <property type="entry name" value="Dimeric alpha+beta barrel"/>
    <property type="match status" value="1"/>
</dbReference>
<evidence type="ECO:0000256" key="1">
    <source>
        <dbReference type="ARBA" id="ARBA00007689"/>
    </source>
</evidence>
<evidence type="ECO:0000313" key="4">
    <source>
        <dbReference type="Proteomes" id="UP000535543"/>
    </source>
</evidence>
<dbReference type="Proteomes" id="UP000535543">
    <property type="component" value="Unassembled WGS sequence"/>
</dbReference>
<comment type="caution">
    <text evidence="3">The sequence shown here is derived from an EMBL/GenBank/DDBJ whole genome shotgun (WGS) entry which is preliminary data.</text>
</comment>
<protein>
    <recommendedName>
        <fullName evidence="2">YCII-related domain-containing protein</fullName>
    </recommendedName>
</protein>
<organism evidence="3 4">
    <name type="scientific">Antrihabitans stalactiti</name>
    <dbReference type="NCBI Taxonomy" id="2584121"/>
    <lineage>
        <taxon>Bacteria</taxon>
        <taxon>Bacillati</taxon>
        <taxon>Actinomycetota</taxon>
        <taxon>Actinomycetes</taxon>
        <taxon>Mycobacteriales</taxon>
        <taxon>Nocardiaceae</taxon>
        <taxon>Antrihabitans</taxon>
    </lineage>
</organism>
<accession>A0A848KC13</accession>
<name>A0A848KC13_9NOCA</name>
<dbReference type="SUPFAM" id="SSF54909">
    <property type="entry name" value="Dimeric alpha+beta barrel"/>
    <property type="match status" value="1"/>
</dbReference>